<gene>
    <name evidence="1" type="ORF">NCTC10738_02219</name>
</gene>
<organism evidence="1 2">
    <name type="scientific">Shewanella algae</name>
    <dbReference type="NCBI Taxonomy" id="38313"/>
    <lineage>
        <taxon>Bacteria</taxon>
        <taxon>Pseudomonadati</taxon>
        <taxon>Pseudomonadota</taxon>
        <taxon>Gammaproteobacteria</taxon>
        <taxon>Alteromonadales</taxon>
        <taxon>Shewanellaceae</taxon>
        <taxon>Shewanella</taxon>
    </lineage>
</organism>
<dbReference type="AlphaFoldDB" id="A0A380A3X4"/>
<dbReference type="Proteomes" id="UP000254069">
    <property type="component" value="Unassembled WGS sequence"/>
</dbReference>
<protein>
    <submittedName>
        <fullName evidence="1">Uncharacterized protein</fullName>
    </submittedName>
</protein>
<keyword evidence="2" id="KW-1185">Reference proteome</keyword>
<evidence type="ECO:0000313" key="1">
    <source>
        <dbReference type="EMBL" id="SUI73638.1"/>
    </source>
</evidence>
<sequence>MPKATPVESQSEYHLADELTCVKQDVELAQSHINVTLSV</sequence>
<dbReference type="EMBL" id="UGYO01000001">
    <property type="protein sequence ID" value="SUI73638.1"/>
    <property type="molecule type" value="Genomic_DNA"/>
</dbReference>
<proteinExistence type="predicted"/>
<name>A0A380A3X4_9GAMM</name>
<reference evidence="1 2" key="1">
    <citation type="submission" date="2018-06" db="EMBL/GenBank/DDBJ databases">
        <authorList>
            <consortium name="Pathogen Informatics"/>
            <person name="Doyle S."/>
        </authorList>
    </citation>
    <scope>NUCLEOTIDE SEQUENCE [LARGE SCALE GENOMIC DNA]</scope>
    <source>
        <strain evidence="1 2">NCTC10738</strain>
    </source>
</reference>
<accession>A0A380A3X4</accession>
<evidence type="ECO:0000313" key="2">
    <source>
        <dbReference type="Proteomes" id="UP000254069"/>
    </source>
</evidence>